<dbReference type="RefSeq" id="WP_183626474.1">
    <property type="nucleotide sequence ID" value="NZ_JACIDX010000010.1"/>
</dbReference>
<evidence type="ECO:0000313" key="2">
    <source>
        <dbReference type="Proteomes" id="UP000548867"/>
    </source>
</evidence>
<dbReference type="Proteomes" id="UP000548867">
    <property type="component" value="Unassembled WGS sequence"/>
</dbReference>
<name>A0A7W6CJJ7_9SPHN</name>
<reference evidence="1 2" key="1">
    <citation type="submission" date="2020-08" db="EMBL/GenBank/DDBJ databases">
        <title>Genomic Encyclopedia of Type Strains, Phase IV (KMG-IV): sequencing the most valuable type-strain genomes for metagenomic binning, comparative biology and taxonomic classification.</title>
        <authorList>
            <person name="Goeker M."/>
        </authorList>
    </citation>
    <scope>NUCLEOTIDE SEQUENCE [LARGE SCALE GENOMIC DNA]</scope>
    <source>
        <strain evidence="1 2">DSM 27057</strain>
    </source>
</reference>
<organism evidence="1 2">
    <name type="scientific">Novosphingobium sediminicola</name>
    <dbReference type="NCBI Taxonomy" id="563162"/>
    <lineage>
        <taxon>Bacteria</taxon>
        <taxon>Pseudomonadati</taxon>
        <taxon>Pseudomonadota</taxon>
        <taxon>Alphaproteobacteria</taxon>
        <taxon>Sphingomonadales</taxon>
        <taxon>Sphingomonadaceae</taxon>
        <taxon>Novosphingobium</taxon>
    </lineage>
</organism>
<protein>
    <submittedName>
        <fullName evidence="1">Uncharacterized protein</fullName>
    </submittedName>
</protein>
<accession>A0A7W6CJJ7</accession>
<proteinExistence type="predicted"/>
<dbReference type="EMBL" id="JACIDX010000010">
    <property type="protein sequence ID" value="MBB3955834.1"/>
    <property type="molecule type" value="Genomic_DNA"/>
</dbReference>
<comment type="caution">
    <text evidence="1">The sequence shown here is derived from an EMBL/GenBank/DDBJ whole genome shotgun (WGS) entry which is preliminary data.</text>
</comment>
<sequence>MSIRFAAAGAGECGAVARVLRRPRLRAPANDHDNQAESDTMLHEALQHFARHGLGAAERARNIALRAFFEGNREQYRHWLGICRKLDRQMANRLATAHGAVEEFEPLILPE</sequence>
<gene>
    <name evidence="1" type="ORF">GGR38_002790</name>
</gene>
<dbReference type="AlphaFoldDB" id="A0A7W6CJJ7"/>
<keyword evidence="2" id="KW-1185">Reference proteome</keyword>
<evidence type="ECO:0000313" key="1">
    <source>
        <dbReference type="EMBL" id="MBB3955834.1"/>
    </source>
</evidence>